<keyword evidence="2" id="KW-1185">Reference proteome</keyword>
<name>A0ACC0BJF4_CATRO</name>
<proteinExistence type="predicted"/>
<evidence type="ECO:0000313" key="1">
    <source>
        <dbReference type="EMBL" id="KAI5672729.1"/>
    </source>
</evidence>
<dbReference type="EMBL" id="CM044703">
    <property type="protein sequence ID" value="KAI5672729.1"/>
    <property type="molecule type" value="Genomic_DNA"/>
</dbReference>
<dbReference type="Proteomes" id="UP001060085">
    <property type="component" value="Linkage Group LG03"/>
</dbReference>
<gene>
    <name evidence="1" type="ORF">M9H77_13093</name>
</gene>
<reference evidence="2" key="1">
    <citation type="journal article" date="2023" name="Nat. Plants">
        <title>Single-cell RNA sequencing provides a high-resolution roadmap for understanding the multicellular compartmentation of specialized metabolism.</title>
        <authorList>
            <person name="Sun S."/>
            <person name="Shen X."/>
            <person name="Li Y."/>
            <person name="Li Y."/>
            <person name="Wang S."/>
            <person name="Li R."/>
            <person name="Zhang H."/>
            <person name="Shen G."/>
            <person name="Guo B."/>
            <person name="Wei J."/>
            <person name="Xu J."/>
            <person name="St-Pierre B."/>
            <person name="Chen S."/>
            <person name="Sun C."/>
        </authorList>
    </citation>
    <scope>NUCLEOTIDE SEQUENCE [LARGE SCALE GENOMIC DNA]</scope>
</reference>
<sequence length="596" mass="69480">MVEEVLCLSAQQGYTIFYRNCDDSNVLIYIIVAHPTSIQMMRTWSYVQYATVRSRRDDSDWHIDQNVLAKLTELIKDHEVASRFVNSSWHKLLNEIDEQEYLRKLDVLKTKWQKRSDFLHYLFTTWLNPLAHKFVRVWTSRVLYFGVETANHVESEHSVLKLWLLTCHGDLDTVFLNIDSLIEGQIANIKSSLEYSRVIENFNAKNNLILKNISNKINYFALKKIWVEIKRAPKIIDDPKNKCGHYMRTLHGLPYSCELIKRFDHMLPIQLVDIEAFLKTLEIGGYHPSLQEMDMDMDSEMCALTNHLHQISTGPISKVREMRLLAKGILSTVLPKDPSMTLTSPPEVTTTKGQRKTNSTERDKSYWEHVSIAHRKIQKERPARAPRGMGRGCSRGQSGLSSVTILSLCSTFPYTDAFPTFMYPFIENRKNVIGDGNCGYRVVADFVFGDKHQWLEVRRRRIFELEHTTNMYLSLFESAERIYELVRRTQWQNGPALSDHWLETPDSLYVIANTFNLCVILIARLGCTIVLPLYSYSDRPSGTLVIWLLTDQQHFIQVHHRSDRVSNWVEAYSDRIAYWNMRFAREYPPGDPIHVY</sequence>
<organism evidence="1 2">
    <name type="scientific">Catharanthus roseus</name>
    <name type="common">Madagascar periwinkle</name>
    <name type="synonym">Vinca rosea</name>
    <dbReference type="NCBI Taxonomy" id="4058"/>
    <lineage>
        <taxon>Eukaryota</taxon>
        <taxon>Viridiplantae</taxon>
        <taxon>Streptophyta</taxon>
        <taxon>Embryophyta</taxon>
        <taxon>Tracheophyta</taxon>
        <taxon>Spermatophyta</taxon>
        <taxon>Magnoliopsida</taxon>
        <taxon>eudicotyledons</taxon>
        <taxon>Gunneridae</taxon>
        <taxon>Pentapetalae</taxon>
        <taxon>asterids</taxon>
        <taxon>lamiids</taxon>
        <taxon>Gentianales</taxon>
        <taxon>Apocynaceae</taxon>
        <taxon>Rauvolfioideae</taxon>
        <taxon>Vinceae</taxon>
        <taxon>Catharanthinae</taxon>
        <taxon>Catharanthus</taxon>
    </lineage>
</organism>
<protein>
    <submittedName>
        <fullName evidence="1">Uncharacterized protein</fullName>
    </submittedName>
</protein>
<accession>A0ACC0BJF4</accession>
<comment type="caution">
    <text evidence="1">The sequence shown here is derived from an EMBL/GenBank/DDBJ whole genome shotgun (WGS) entry which is preliminary data.</text>
</comment>
<evidence type="ECO:0000313" key="2">
    <source>
        <dbReference type="Proteomes" id="UP001060085"/>
    </source>
</evidence>